<accession>A0ACB9FHT1</accession>
<organism evidence="1 2">
    <name type="scientific">Arctium lappa</name>
    <name type="common">Greater burdock</name>
    <name type="synonym">Lappa major</name>
    <dbReference type="NCBI Taxonomy" id="4217"/>
    <lineage>
        <taxon>Eukaryota</taxon>
        <taxon>Viridiplantae</taxon>
        <taxon>Streptophyta</taxon>
        <taxon>Embryophyta</taxon>
        <taxon>Tracheophyta</taxon>
        <taxon>Spermatophyta</taxon>
        <taxon>Magnoliopsida</taxon>
        <taxon>eudicotyledons</taxon>
        <taxon>Gunneridae</taxon>
        <taxon>Pentapetalae</taxon>
        <taxon>asterids</taxon>
        <taxon>campanulids</taxon>
        <taxon>Asterales</taxon>
        <taxon>Asteraceae</taxon>
        <taxon>Carduoideae</taxon>
        <taxon>Cardueae</taxon>
        <taxon>Arctiinae</taxon>
        <taxon>Arctium</taxon>
    </lineage>
</organism>
<proteinExistence type="predicted"/>
<comment type="caution">
    <text evidence="1">The sequence shown here is derived from an EMBL/GenBank/DDBJ whole genome shotgun (WGS) entry which is preliminary data.</text>
</comment>
<keyword evidence="2" id="KW-1185">Reference proteome</keyword>
<protein>
    <submittedName>
        <fullName evidence="1">Uncharacterized protein</fullName>
    </submittedName>
</protein>
<reference evidence="1 2" key="2">
    <citation type="journal article" date="2022" name="Mol. Ecol. Resour.">
        <title>The genomes of chicory, endive, great burdock and yacon provide insights into Asteraceae paleo-polyploidization history and plant inulin production.</title>
        <authorList>
            <person name="Fan W."/>
            <person name="Wang S."/>
            <person name="Wang H."/>
            <person name="Wang A."/>
            <person name="Jiang F."/>
            <person name="Liu H."/>
            <person name="Zhao H."/>
            <person name="Xu D."/>
            <person name="Zhang Y."/>
        </authorList>
    </citation>
    <scope>NUCLEOTIDE SEQUENCE [LARGE SCALE GENOMIC DNA]</scope>
    <source>
        <strain evidence="2">cv. Niubang</strain>
    </source>
</reference>
<name>A0ACB9FHT1_ARCLA</name>
<gene>
    <name evidence="1" type="ORF">L6452_01964</name>
</gene>
<dbReference type="Proteomes" id="UP001055879">
    <property type="component" value="Linkage Group LG01"/>
</dbReference>
<reference evidence="2" key="1">
    <citation type="journal article" date="2022" name="Mol. Ecol. Resour.">
        <title>The genomes of chicory, endive, great burdock and yacon provide insights into Asteraceae palaeo-polyploidization history and plant inulin production.</title>
        <authorList>
            <person name="Fan W."/>
            <person name="Wang S."/>
            <person name="Wang H."/>
            <person name="Wang A."/>
            <person name="Jiang F."/>
            <person name="Liu H."/>
            <person name="Zhao H."/>
            <person name="Xu D."/>
            <person name="Zhang Y."/>
        </authorList>
    </citation>
    <scope>NUCLEOTIDE SEQUENCE [LARGE SCALE GENOMIC DNA]</scope>
    <source>
        <strain evidence="2">cv. Niubang</strain>
    </source>
</reference>
<evidence type="ECO:0000313" key="2">
    <source>
        <dbReference type="Proteomes" id="UP001055879"/>
    </source>
</evidence>
<sequence>MEGRRYEEKKFDDRRSDEKNFGEKKPEKRYLNDYGEKKVDRPVKCYNCGKLGHFVQGCWKPIVWNSDYYKNKMLLAKQKDVRKSLIVEDDYWLDHSDDENKEETAHMCLMGKEVKYDESDEEIPKEVNNFSESDFLKKMETMMVELQDLQAKLKKEKSRACF</sequence>
<dbReference type="EMBL" id="CM042047">
    <property type="protein sequence ID" value="KAI3770819.1"/>
    <property type="molecule type" value="Genomic_DNA"/>
</dbReference>
<evidence type="ECO:0000313" key="1">
    <source>
        <dbReference type="EMBL" id="KAI3770819.1"/>
    </source>
</evidence>